<evidence type="ECO:0000313" key="3">
    <source>
        <dbReference type="Proteomes" id="UP000015106"/>
    </source>
</evidence>
<evidence type="ECO:0000256" key="1">
    <source>
        <dbReference type="SAM" id="SignalP"/>
    </source>
</evidence>
<sequence>MISLLSLIGSQWTRSLEATSPCCILSSPLLCALRVLSPGTGGFYIHVHVTHTKSLLILSWRFDCDNRDEPILQLQTCNDSCGNDRMVKEHLR</sequence>
<reference evidence="3" key="1">
    <citation type="journal article" date="2013" name="Nature">
        <title>Draft genome of the wheat A-genome progenitor Triticum urartu.</title>
        <authorList>
            <person name="Ling H.Q."/>
            <person name="Zhao S."/>
            <person name="Liu D."/>
            <person name="Wang J."/>
            <person name="Sun H."/>
            <person name="Zhang C."/>
            <person name="Fan H."/>
            <person name="Li D."/>
            <person name="Dong L."/>
            <person name="Tao Y."/>
            <person name="Gao C."/>
            <person name="Wu H."/>
            <person name="Li Y."/>
            <person name="Cui Y."/>
            <person name="Guo X."/>
            <person name="Zheng S."/>
            <person name="Wang B."/>
            <person name="Yu K."/>
            <person name="Liang Q."/>
            <person name="Yang W."/>
            <person name="Lou X."/>
            <person name="Chen J."/>
            <person name="Feng M."/>
            <person name="Jian J."/>
            <person name="Zhang X."/>
            <person name="Luo G."/>
            <person name="Jiang Y."/>
            <person name="Liu J."/>
            <person name="Wang Z."/>
            <person name="Sha Y."/>
            <person name="Zhang B."/>
            <person name="Wu H."/>
            <person name="Tang D."/>
            <person name="Shen Q."/>
            <person name="Xue P."/>
            <person name="Zou S."/>
            <person name="Wang X."/>
            <person name="Liu X."/>
            <person name="Wang F."/>
            <person name="Yang Y."/>
            <person name="An X."/>
            <person name="Dong Z."/>
            <person name="Zhang K."/>
            <person name="Zhang X."/>
            <person name="Luo M.C."/>
            <person name="Dvorak J."/>
            <person name="Tong Y."/>
            <person name="Wang J."/>
            <person name="Yang H."/>
            <person name="Li Z."/>
            <person name="Wang D."/>
            <person name="Zhang A."/>
            <person name="Wang J."/>
        </authorList>
    </citation>
    <scope>NUCLEOTIDE SEQUENCE</scope>
    <source>
        <strain evidence="3">cv. G1812</strain>
    </source>
</reference>
<feature type="chain" id="PRO_5035782077" description="Secreted protein" evidence="1">
    <location>
        <begin position="19"/>
        <end position="92"/>
    </location>
</feature>
<protein>
    <recommendedName>
        <fullName evidence="4">Secreted protein</fullName>
    </recommendedName>
</protein>
<reference evidence="2" key="3">
    <citation type="submission" date="2022-06" db="UniProtKB">
        <authorList>
            <consortium name="EnsemblPlants"/>
        </authorList>
    </citation>
    <scope>IDENTIFICATION</scope>
</reference>
<proteinExistence type="predicted"/>
<name>A0A8R7UBZ6_TRIUA</name>
<dbReference type="AlphaFoldDB" id="A0A8R7UBZ6"/>
<reference evidence="2" key="2">
    <citation type="submission" date="2018-03" db="EMBL/GenBank/DDBJ databases">
        <title>The Triticum urartu genome reveals the dynamic nature of wheat genome evolution.</title>
        <authorList>
            <person name="Ling H."/>
            <person name="Ma B."/>
            <person name="Shi X."/>
            <person name="Liu H."/>
            <person name="Dong L."/>
            <person name="Sun H."/>
            <person name="Cao Y."/>
            <person name="Gao Q."/>
            <person name="Zheng S."/>
            <person name="Li Y."/>
            <person name="Yu Y."/>
            <person name="Du H."/>
            <person name="Qi M."/>
            <person name="Li Y."/>
            <person name="Yu H."/>
            <person name="Cui Y."/>
            <person name="Wang N."/>
            <person name="Chen C."/>
            <person name="Wu H."/>
            <person name="Zhao Y."/>
            <person name="Zhang J."/>
            <person name="Li Y."/>
            <person name="Zhou W."/>
            <person name="Zhang B."/>
            <person name="Hu W."/>
            <person name="Eijk M."/>
            <person name="Tang J."/>
            <person name="Witsenboer H."/>
            <person name="Zhao S."/>
            <person name="Li Z."/>
            <person name="Zhang A."/>
            <person name="Wang D."/>
            <person name="Liang C."/>
        </authorList>
    </citation>
    <scope>NUCLEOTIDE SEQUENCE [LARGE SCALE GENOMIC DNA]</scope>
    <source>
        <strain evidence="2">cv. G1812</strain>
    </source>
</reference>
<dbReference type="Proteomes" id="UP000015106">
    <property type="component" value="Chromosome 4"/>
</dbReference>
<keyword evidence="3" id="KW-1185">Reference proteome</keyword>
<feature type="signal peptide" evidence="1">
    <location>
        <begin position="1"/>
        <end position="18"/>
    </location>
</feature>
<keyword evidence="1" id="KW-0732">Signal</keyword>
<evidence type="ECO:0000313" key="2">
    <source>
        <dbReference type="EnsemblPlants" id="TuG1812G0400003056.01.T01.cds350273"/>
    </source>
</evidence>
<accession>A0A8R7UBZ6</accession>
<dbReference type="EnsemblPlants" id="TuG1812G0400003056.01.T01">
    <property type="protein sequence ID" value="TuG1812G0400003056.01.T01.cds350273"/>
    <property type="gene ID" value="TuG1812G0400003056.01"/>
</dbReference>
<evidence type="ECO:0008006" key="4">
    <source>
        <dbReference type="Google" id="ProtNLM"/>
    </source>
</evidence>
<dbReference type="Gramene" id="TuG1812G0400003056.01.T01">
    <property type="protein sequence ID" value="TuG1812G0400003056.01.T01.cds350273"/>
    <property type="gene ID" value="TuG1812G0400003056.01"/>
</dbReference>
<organism evidence="2 3">
    <name type="scientific">Triticum urartu</name>
    <name type="common">Red wild einkorn</name>
    <name type="synonym">Crithodium urartu</name>
    <dbReference type="NCBI Taxonomy" id="4572"/>
    <lineage>
        <taxon>Eukaryota</taxon>
        <taxon>Viridiplantae</taxon>
        <taxon>Streptophyta</taxon>
        <taxon>Embryophyta</taxon>
        <taxon>Tracheophyta</taxon>
        <taxon>Spermatophyta</taxon>
        <taxon>Magnoliopsida</taxon>
        <taxon>Liliopsida</taxon>
        <taxon>Poales</taxon>
        <taxon>Poaceae</taxon>
        <taxon>BOP clade</taxon>
        <taxon>Pooideae</taxon>
        <taxon>Triticodae</taxon>
        <taxon>Triticeae</taxon>
        <taxon>Triticinae</taxon>
        <taxon>Triticum</taxon>
    </lineage>
</organism>